<dbReference type="GO" id="GO:0003899">
    <property type="term" value="F:DNA-directed RNA polymerase activity"/>
    <property type="evidence" value="ECO:0007669"/>
    <property type="project" value="UniProtKB-UniRule"/>
</dbReference>
<evidence type="ECO:0000256" key="12">
    <source>
        <dbReference type="HAMAP-Rule" id="MF_00974"/>
    </source>
</evidence>
<evidence type="ECO:0000313" key="17">
    <source>
        <dbReference type="EMBL" id="HCS94039.1"/>
    </source>
</evidence>
<dbReference type="Gene3D" id="3.90.980.10">
    <property type="entry name" value="DNA primase, catalytic core, N-terminal domain"/>
    <property type="match status" value="1"/>
</dbReference>
<dbReference type="SMART" id="SM00400">
    <property type="entry name" value="ZnF_CHCC"/>
    <property type="match status" value="1"/>
</dbReference>
<evidence type="ECO:0000256" key="15">
    <source>
        <dbReference type="SAM" id="Coils"/>
    </source>
</evidence>
<comment type="caution">
    <text evidence="17">The sequence shown here is derived from an EMBL/GenBank/DDBJ whole genome shotgun (WGS) entry which is preliminary data.</text>
</comment>
<comment type="similarity">
    <text evidence="12 13">Belongs to the DnaG primase family.</text>
</comment>
<feature type="coiled-coil region" evidence="15">
    <location>
        <begin position="570"/>
        <end position="597"/>
    </location>
</feature>
<dbReference type="NCBIfam" id="TIGR01391">
    <property type="entry name" value="dnaG"/>
    <property type="match status" value="1"/>
</dbReference>
<dbReference type="InterPro" id="IPR034151">
    <property type="entry name" value="TOPRIM_DnaG_bac"/>
</dbReference>
<dbReference type="STRING" id="1121105.GCA_000421665_00593"/>
<dbReference type="EC" id="2.7.7.101" evidence="12"/>
<keyword evidence="1 12" id="KW-0240">DNA-directed RNA polymerase</keyword>
<evidence type="ECO:0000256" key="13">
    <source>
        <dbReference type="PIRNR" id="PIRNR002811"/>
    </source>
</evidence>
<comment type="catalytic activity">
    <reaction evidence="12">
        <text>ssDNA + n NTP = ssDNA/pppN(pN)n-1 hybrid + (n-1) diphosphate.</text>
        <dbReference type="EC" id="2.7.7.101"/>
    </reaction>
</comment>
<dbReference type="Pfam" id="PF01807">
    <property type="entry name" value="Zn_ribbon_DnaG"/>
    <property type="match status" value="1"/>
</dbReference>
<dbReference type="Gene3D" id="3.40.1360.10">
    <property type="match status" value="1"/>
</dbReference>
<feature type="zinc finger region" description="CHC2-type" evidence="12 14">
    <location>
        <begin position="40"/>
        <end position="64"/>
    </location>
</feature>
<gene>
    <name evidence="12 17" type="primary">dnaG</name>
    <name evidence="17" type="ORF">DIW15_04965</name>
</gene>
<sequence>MAKLIPQEKIDEVLEQTDIVQIIENYVELKKTGNNYFGYCPFHDEKTPSFSVSPDKQIYHCFSCGRGGNVFGFLMERDNLSFPEAVIKTAELGHLELSNELQKDGYDSSKSDRRKVGTAALAKAGQFYQHTLKYTPIGEVARDYLNQRKLSSKAVDEFQIGFAPADRTLVGQIMSQNNFDTEELIQSGLFQDPDNQKELIGRFQNRLMIPLRDEQGEIIAFSGRIIPALTDEEEDSQFDQAKYINSPQTKLFNKGHFLFNLDLAKREIRKVNEVFLLEGYMDVISVYDAGIKQVVASLGTSLTESQINRLRSLTHRIVLGYDGDTPGMKATKRAIDLLRQTNHFEISVIPWPKGCDPDDYIKKHGAKQFLNFYQHNRETPFEFSKRFLEDQFRKTNSHDLMSMIPLLLGELKHANPIERDRYFSVLSEEFDISVDSLKEEFVALISQEKRDNHNKRIYQNVRIEPMKRDQIGKVERAERQILYRLMTKEIAWSYLPDDPIPFPSDNYQNLFWALVEFHQDKQAPFDVKSVLSKLNSETERGLLTEISLVDFDLAFTREEFDDLIRTVVDSVTVAQQIEKLKKELNEASRSGDKDKSKQIALKIMTLMNQKQKGDF</sequence>
<dbReference type="CDD" id="cd03364">
    <property type="entry name" value="TOPRIM_DnaG_primases"/>
    <property type="match status" value="1"/>
</dbReference>
<dbReference type="PANTHER" id="PTHR30313">
    <property type="entry name" value="DNA PRIMASE"/>
    <property type="match status" value="1"/>
</dbReference>
<dbReference type="InterPro" id="IPR036977">
    <property type="entry name" value="DNA_primase_Znf_CHC2"/>
</dbReference>
<keyword evidence="8 12" id="KW-0862">Zinc</keyword>
<dbReference type="GO" id="GO:0005737">
    <property type="term" value="C:cytoplasm"/>
    <property type="evidence" value="ECO:0007669"/>
    <property type="project" value="TreeGrafter"/>
</dbReference>
<evidence type="ECO:0000256" key="4">
    <source>
        <dbReference type="ARBA" id="ARBA00022695"/>
    </source>
</evidence>
<keyword evidence="3 12" id="KW-0808">Transferase</keyword>
<dbReference type="Pfam" id="PF08275">
    <property type="entry name" value="DNAG_N"/>
    <property type="match status" value="1"/>
</dbReference>
<dbReference type="Gene3D" id="3.90.580.10">
    <property type="entry name" value="Zinc finger, CHC2-type domain"/>
    <property type="match status" value="1"/>
</dbReference>
<dbReference type="InterPro" id="IPR030846">
    <property type="entry name" value="DnaG_bac"/>
</dbReference>
<dbReference type="InterPro" id="IPR006295">
    <property type="entry name" value="DNA_primase_DnaG"/>
</dbReference>
<keyword evidence="4 12" id="KW-0548">Nucleotidyltransferase</keyword>
<dbReference type="Pfam" id="PF13155">
    <property type="entry name" value="Toprim_2"/>
    <property type="match status" value="1"/>
</dbReference>
<dbReference type="GO" id="GO:0003677">
    <property type="term" value="F:DNA binding"/>
    <property type="evidence" value="ECO:0007669"/>
    <property type="project" value="UniProtKB-KW"/>
</dbReference>
<dbReference type="InterPro" id="IPR016136">
    <property type="entry name" value="DNA_helicase_N/primase_C"/>
</dbReference>
<dbReference type="FunFam" id="3.90.580.10:FF:000001">
    <property type="entry name" value="DNA primase"/>
    <property type="match status" value="1"/>
</dbReference>
<dbReference type="PIRSF" id="PIRSF002811">
    <property type="entry name" value="DnaG"/>
    <property type="match status" value="1"/>
</dbReference>
<dbReference type="GO" id="GO:0000428">
    <property type="term" value="C:DNA-directed RNA polymerase complex"/>
    <property type="evidence" value="ECO:0007669"/>
    <property type="project" value="UniProtKB-KW"/>
</dbReference>
<keyword evidence="7 12" id="KW-0863">Zinc-finger</keyword>
<dbReference type="SUPFAM" id="SSF56731">
    <property type="entry name" value="DNA primase core"/>
    <property type="match status" value="1"/>
</dbReference>
<proteinExistence type="inferred from homology"/>
<dbReference type="HAMAP" id="MF_00974">
    <property type="entry name" value="DNA_primase_DnaG"/>
    <property type="match status" value="1"/>
</dbReference>
<dbReference type="InterPro" id="IPR002694">
    <property type="entry name" value="Znf_CHC2"/>
</dbReference>
<keyword evidence="9" id="KW-0460">Magnesium</keyword>
<evidence type="ECO:0000256" key="9">
    <source>
        <dbReference type="ARBA" id="ARBA00022842"/>
    </source>
</evidence>
<comment type="domain">
    <text evidence="12">Contains an N-terminal zinc-binding domain, a central core domain that contains the primase activity, and a C-terminal DnaB-binding domain.</text>
</comment>
<dbReference type="InterPro" id="IPR050219">
    <property type="entry name" value="DnaG_primase"/>
</dbReference>
<reference evidence="17 18" key="1">
    <citation type="journal article" date="2018" name="Nat. Biotechnol.">
        <title>A standardized bacterial taxonomy based on genome phylogeny substantially revises the tree of life.</title>
        <authorList>
            <person name="Parks D.H."/>
            <person name="Chuvochina M."/>
            <person name="Waite D.W."/>
            <person name="Rinke C."/>
            <person name="Skarshewski A."/>
            <person name="Chaumeil P.A."/>
            <person name="Hugenholtz P."/>
        </authorList>
    </citation>
    <scope>NUCLEOTIDE SEQUENCE [LARGE SCALE GENOMIC DNA]</scope>
    <source>
        <strain evidence="17">UBA11306</strain>
    </source>
</reference>
<dbReference type="InterPro" id="IPR006171">
    <property type="entry name" value="TOPRIM_dom"/>
</dbReference>
<dbReference type="SMART" id="SM00493">
    <property type="entry name" value="TOPRIM"/>
    <property type="match status" value="1"/>
</dbReference>
<feature type="domain" description="Toprim" evidence="16">
    <location>
        <begin position="272"/>
        <end position="354"/>
    </location>
</feature>
<dbReference type="PROSITE" id="PS50880">
    <property type="entry name" value="TOPRIM"/>
    <property type="match status" value="1"/>
</dbReference>
<keyword evidence="5 12" id="KW-0235">DNA replication</keyword>
<evidence type="ECO:0000256" key="7">
    <source>
        <dbReference type="ARBA" id="ARBA00022771"/>
    </source>
</evidence>
<keyword evidence="2 12" id="KW-0639">Primosome</keyword>
<accession>A0A3D4S5E3</accession>
<evidence type="ECO:0000256" key="2">
    <source>
        <dbReference type="ARBA" id="ARBA00022515"/>
    </source>
</evidence>
<comment type="subunit">
    <text evidence="12">Monomer. Interacts with DnaB.</text>
</comment>
<keyword evidence="11 12" id="KW-0804">Transcription</keyword>
<keyword evidence="6 12" id="KW-0479">Metal-binding</keyword>
<dbReference type="GO" id="GO:0008270">
    <property type="term" value="F:zinc ion binding"/>
    <property type="evidence" value="ECO:0007669"/>
    <property type="project" value="UniProtKB-UniRule"/>
</dbReference>
<evidence type="ECO:0000256" key="6">
    <source>
        <dbReference type="ARBA" id="ARBA00022723"/>
    </source>
</evidence>
<keyword evidence="15" id="KW-0175">Coiled coil</keyword>
<dbReference type="AlphaFoldDB" id="A0A3D4S5E3"/>
<evidence type="ECO:0000256" key="1">
    <source>
        <dbReference type="ARBA" id="ARBA00022478"/>
    </source>
</evidence>
<dbReference type="InterPro" id="IPR037068">
    <property type="entry name" value="DNA_primase_core_N_sf"/>
</dbReference>
<keyword evidence="10 12" id="KW-0238">DNA-binding</keyword>
<evidence type="ECO:0000256" key="11">
    <source>
        <dbReference type="ARBA" id="ARBA00023163"/>
    </source>
</evidence>
<dbReference type="InterPro" id="IPR013264">
    <property type="entry name" value="DNAG_N"/>
</dbReference>
<evidence type="ECO:0000256" key="5">
    <source>
        <dbReference type="ARBA" id="ARBA00022705"/>
    </source>
</evidence>
<name>A0A3D4S5E3_9ENTE</name>
<evidence type="ECO:0000256" key="3">
    <source>
        <dbReference type="ARBA" id="ARBA00022679"/>
    </source>
</evidence>
<dbReference type="Proteomes" id="UP000262195">
    <property type="component" value="Unassembled WGS sequence"/>
</dbReference>
<dbReference type="SUPFAM" id="SSF57783">
    <property type="entry name" value="Zinc beta-ribbon"/>
    <property type="match status" value="1"/>
</dbReference>
<evidence type="ECO:0000313" key="18">
    <source>
        <dbReference type="Proteomes" id="UP000262195"/>
    </source>
</evidence>
<comment type="function">
    <text evidence="12 13">RNA polymerase that catalyzes the synthesis of short RNA molecules used as primers for DNA polymerase during DNA replication.</text>
</comment>
<dbReference type="EMBL" id="DQHO01000031">
    <property type="protein sequence ID" value="HCS94039.1"/>
    <property type="molecule type" value="Genomic_DNA"/>
</dbReference>
<dbReference type="Gene3D" id="1.10.860.10">
    <property type="entry name" value="DNAb Helicase, Chain A"/>
    <property type="match status" value="1"/>
</dbReference>
<dbReference type="GO" id="GO:0006269">
    <property type="term" value="P:DNA replication, synthesis of primer"/>
    <property type="evidence" value="ECO:0007669"/>
    <property type="project" value="UniProtKB-UniRule"/>
</dbReference>
<dbReference type="PANTHER" id="PTHR30313:SF2">
    <property type="entry name" value="DNA PRIMASE"/>
    <property type="match status" value="1"/>
</dbReference>
<evidence type="ECO:0000259" key="16">
    <source>
        <dbReference type="PROSITE" id="PS50880"/>
    </source>
</evidence>
<protein>
    <recommendedName>
        <fullName evidence="12 13">DNA primase</fullName>
        <ecNumber evidence="12">2.7.7.101</ecNumber>
    </recommendedName>
</protein>
<evidence type="ECO:0000256" key="8">
    <source>
        <dbReference type="ARBA" id="ARBA00022833"/>
    </source>
</evidence>
<evidence type="ECO:0000256" key="10">
    <source>
        <dbReference type="ARBA" id="ARBA00023125"/>
    </source>
</evidence>
<dbReference type="GO" id="GO:1990077">
    <property type="term" value="C:primosome complex"/>
    <property type="evidence" value="ECO:0007669"/>
    <property type="project" value="UniProtKB-KW"/>
</dbReference>
<organism evidence="17 18">
    <name type="scientific">Bavariicoccus seileri</name>
    <dbReference type="NCBI Taxonomy" id="549685"/>
    <lineage>
        <taxon>Bacteria</taxon>
        <taxon>Bacillati</taxon>
        <taxon>Bacillota</taxon>
        <taxon>Bacilli</taxon>
        <taxon>Lactobacillales</taxon>
        <taxon>Enterococcaceae</taxon>
        <taxon>Bavariicoccus</taxon>
    </lineage>
</organism>
<evidence type="ECO:0000256" key="14">
    <source>
        <dbReference type="PIRSR" id="PIRSR002811-1"/>
    </source>
</evidence>
<comment type="cofactor">
    <cofactor evidence="12 13 14">
        <name>Zn(2+)</name>
        <dbReference type="ChEBI" id="CHEBI:29105"/>
    </cofactor>
    <text evidence="12 13 14">Binds 1 zinc ion per monomer.</text>
</comment>